<feature type="signal peptide" evidence="2">
    <location>
        <begin position="1"/>
        <end position="23"/>
    </location>
</feature>
<evidence type="ECO:0008006" key="5">
    <source>
        <dbReference type="Google" id="ProtNLM"/>
    </source>
</evidence>
<dbReference type="Proteomes" id="UP000321523">
    <property type="component" value="Unassembled WGS sequence"/>
</dbReference>
<evidence type="ECO:0000313" key="4">
    <source>
        <dbReference type="Proteomes" id="UP000321523"/>
    </source>
</evidence>
<gene>
    <name evidence="3" type="ORF">SAE02_07160</name>
</gene>
<sequence length="186" mass="19804">MKRTVLATVALGALLTAAVPVFAQGGPGGPGGDGPGPRMERMCENHDAMVAGGLAFAETRLKITDAQRPAWDKFATAVKNSDGAMAKRCADPAKMKPPANLPERAQRMEEMLTARLEQIRQVRPALDEVYATFTDEQKKTADEMVERFMRHGPGGHGGMGGHHGRGDHGPRHGHGPEGGPGERRPG</sequence>
<dbReference type="OrthoDB" id="7060764at2"/>
<dbReference type="EMBL" id="BJYZ01000002">
    <property type="protein sequence ID" value="GEO36568.1"/>
    <property type="molecule type" value="Genomic_DNA"/>
</dbReference>
<feature type="region of interest" description="Disordered" evidence="1">
    <location>
        <begin position="150"/>
        <end position="186"/>
    </location>
</feature>
<evidence type="ECO:0000313" key="3">
    <source>
        <dbReference type="EMBL" id="GEO36568.1"/>
    </source>
</evidence>
<feature type="compositionally biased region" description="Gly residues" evidence="1">
    <location>
        <begin position="152"/>
        <end position="161"/>
    </location>
</feature>
<evidence type="ECO:0000256" key="1">
    <source>
        <dbReference type="SAM" id="MobiDB-lite"/>
    </source>
</evidence>
<dbReference type="GO" id="GO:0042597">
    <property type="term" value="C:periplasmic space"/>
    <property type="evidence" value="ECO:0007669"/>
    <property type="project" value="InterPro"/>
</dbReference>
<dbReference type="RefSeq" id="WP_044425794.1">
    <property type="nucleotide sequence ID" value="NZ_BJYZ01000002.1"/>
</dbReference>
<dbReference type="Pfam" id="PF07813">
    <property type="entry name" value="LTXXQ"/>
    <property type="match status" value="1"/>
</dbReference>
<feature type="chain" id="PRO_5022221928" description="LTXXQ motif family protein" evidence="2">
    <location>
        <begin position="24"/>
        <end position="186"/>
    </location>
</feature>
<accession>A0A512DJB7</accession>
<dbReference type="InterPro" id="IPR012899">
    <property type="entry name" value="LTXXQ"/>
</dbReference>
<name>A0A512DJB7_9PROT</name>
<dbReference type="AlphaFoldDB" id="A0A512DJB7"/>
<reference evidence="3 4" key="1">
    <citation type="submission" date="2019-07" db="EMBL/GenBank/DDBJ databases">
        <title>Whole genome shotgun sequence of Skermanella aerolata NBRC 106429.</title>
        <authorList>
            <person name="Hosoyama A."/>
            <person name="Uohara A."/>
            <person name="Ohji S."/>
            <person name="Ichikawa N."/>
        </authorList>
    </citation>
    <scope>NUCLEOTIDE SEQUENCE [LARGE SCALE GENOMIC DNA]</scope>
    <source>
        <strain evidence="3 4">NBRC 106429</strain>
    </source>
</reference>
<protein>
    <recommendedName>
        <fullName evidence="5">LTXXQ motif family protein</fullName>
    </recommendedName>
</protein>
<evidence type="ECO:0000256" key="2">
    <source>
        <dbReference type="SAM" id="SignalP"/>
    </source>
</evidence>
<comment type="caution">
    <text evidence="3">The sequence shown here is derived from an EMBL/GenBank/DDBJ whole genome shotgun (WGS) entry which is preliminary data.</text>
</comment>
<organism evidence="3 4">
    <name type="scientific">Skermanella aerolata</name>
    <dbReference type="NCBI Taxonomy" id="393310"/>
    <lineage>
        <taxon>Bacteria</taxon>
        <taxon>Pseudomonadati</taxon>
        <taxon>Pseudomonadota</taxon>
        <taxon>Alphaproteobacteria</taxon>
        <taxon>Rhodospirillales</taxon>
        <taxon>Azospirillaceae</taxon>
        <taxon>Skermanella</taxon>
    </lineage>
</organism>
<proteinExistence type="predicted"/>
<keyword evidence="2" id="KW-0732">Signal</keyword>
<keyword evidence="4" id="KW-1185">Reference proteome</keyword>